<comment type="caution">
    <text evidence="3">The sequence shown here is derived from an EMBL/GenBank/DDBJ whole genome shotgun (WGS) entry which is preliminary data.</text>
</comment>
<reference evidence="3 4" key="1">
    <citation type="submission" date="2020-07" db="EMBL/GenBank/DDBJ databases">
        <title>Description of Kordia aestuariivivens sp. nov., isolated from a tidal flat.</title>
        <authorList>
            <person name="Park S."/>
            <person name="Yoon J.-H."/>
        </authorList>
    </citation>
    <scope>NUCLEOTIDE SEQUENCE [LARGE SCALE GENOMIC DNA]</scope>
    <source>
        <strain evidence="3 4">YSTF-M3</strain>
    </source>
</reference>
<keyword evidence="2" id="KW-0732">Signal</keyword>
<evidence type="ECO:0000256" key="1">
    <source>
        <dbReference type="SAM" id="MobiDB-lite"/>
    </source>
</evidence>
<organism evidence="3 4">
    <name type="scientific">Kordia aestuariivivens</name>
    <dbReference type="NCBI Taxonomy" id="2759037"/>
    <lineage>
        <taxon>Bacteria</taxon>
        <taxon>Pseudomonadati</taxon>
        <taxon>Bacteroidota</taxon>
        <taxon>Flavobacteriia</taxon>
        <taxon>Flavobacteriales</taxon>
        <taxon>Flavobacteriaceae</taxon>
        <taxon>Kordia</taxon>
    </lineage>
</organism>
<evidence type="ECO:0000256" key="2">
    <source>
        <dbReference type="SAM" id="SignalP"/>
    </source>
</evidence>
<dbReference type="RefSeq" id="WP_187561735.1">
    <property type="nucleotide sequence ID" value="NZ_JACGWS010000004.1"/>
</dbReference>
<feature type="signal peptide" evidence="2">
    <location>
        <begin position="1"/>
        <end position="20"/>
    </location>
</feature>
<evidence type="ECO:0000313" key="4">
    <source>
        <dbReference type="Proteomes" id="UP000619238"/>
    </source>
</evidence>
<evidence type="ECO:0000313" key="3">
    <source>
        <dbReference type="EMBL" id="MBC8754685.1"/>
    </source>
</evidence>
<sequence length="54" mass="5966">MKKLVCICALVFGVSFFNSCTPNSVEEQEYEEFQATDKGDVTAPGVEDEEDSND</sequence>
<protein>
    <recommendedName>
        <fullName evidence="5">Secreted protein</fullName>
    </recommendedName>
</protein>
<name>A0ABR7Q807_9FLAO</name>
<feature type="chain" id="PRO_5047366231" description="Secreted protein" evidence="2">
    <location>
        <begin position="21"/>
        <end position="54"/>
    </location>
</feature>
<dbReference type="Proteomes" id="UP000619238">
    <property type="component" value="Unassembled WGS sequence"/>
</dbReference>
<feature type="region of interest" description="Disordered" evidence="1">
    <location>
        <begin position="28"/>
        <end position="54"/>
    </location>
</feature>
<dbReference type="EMBL" id="JACGWS010000004">
    <property type="protein sequence ID" value="MBC8754685.1"/>
    <property type="molecule type" value="Genomic_DNA"/>
</dbReference>
<proteinExistence type="predicted"/>
<accession>A0ABR7Q807</accession>
<evidence type="ECO:0008006" key="5">
    <source>
        <dbReference type="Google" id="ProtNLM"/>
    </source>
</evidence>
<gene>
    <name evidence="3" type="ORF">H2O64_08360</name>
</gene>
<keyword evidence="4" id="KW-1185">Reference proteome</keyword>